<dbReference type="Proteomes" id="UP001593940">
    <property type="component" value="Unassembled WGS sequence"/>
</dbReference>
<keyword evidence="1" id="KW-0472">Membrane</keyword>
<organism evidence="2 3">
    <name type="scientific">Microvirga arabica</name>
    <dbReference type="NCBI Taxonomy" id="1128671"/>
    <lineage>
        <taxon>Bacteria</taxon>
        <taxon>Pseudomonadati</taxon>
        <taxon>Pseudomonadota</taxon>
        <taxon>Alphaproteobacteria</taxon>
        <taxon>Hyphomicrobiales</taxon>
        <taxon>Methylobacteriaceae</taxon>
        <taxon>Microvirga</taxon>
    </lineage>
</organism>
<sequence length="50" mass="5226">MEIFLLNVMGSAAVASGVLVGIITTRLSREIAHGCGSRLEHPESNQSASD</sequence>
<comment type="caution">
    <text evidence="2">The sequence shown here is derived from an EMBL/GenBank/DDBJ whole genome shotgun (WGS) entry which is preliminary data.</text>
</comment>
<evidence type="ECO:0000313" key="3">
    <source>
        <dbReference type="Proteomes" id="UP001593940"/>
    </source>
</evidence>
<evidence type="ECO:0000313" key="2">
    <source>
        <dbReference type="EMBL" id="MFC1455478.1"/>
    </source>
</evidence>
<name>A0ABV6Y2I9_9HYPH</name>
<keyword evidence="3" id="KW-1185">Reference proteome</keyword>
<dbReference type="RefSeq" id="WP_203271162.1">
    <property type="nucleotide sequence ID" value="NZ_JAFBID010000009.1"/>
</dbReference>
<proteinExistence type="predicted"/>
<dbReference type="EMBL" id="JBHOMY010000003">
    <property type="protein sequence ID" value="MFC1455478.1"/>
    <property type="molecule type" value="Genomic_DNA"/>
</dbReference>
<feature type="transmembrane region" description="Helical" evidence="1">
    <location>
        <begin position="6"/>
        <end position="24"/>
    </location>
</feature>
<protein>
    <submittedName>
        <fullName evidence="2">Uncharacterized protein</fullName>
    </submittedName>
</protein>
<gene>
    <name evidence="2" type="ORF">ACETIH_01700</name>
</gene>
<reference evidence="2 3" key="1">
    <citation type="submission" date="2024-09" db="EMBL/GenBank/DDBJ databases">
        <title>Nodulacao em especies de Leguminosae Basais da Amazonia e Caracterizacao dos Rizobios e Bacterias Associadas aos Nodulos.</title>
        <authorList>
            <person name="Jambeiro I.C.A."/>
            <person name="Lopes I.S."/>
            <person name="Aguiar E.R.G.R."/>
            <person name="Santos A.F.J."/>
            <person name="Dos Santos J.M.F."/>
            <person name="Gross E."/>
        </authorList>
    </citation>
    <scope>NUCLEOTIDE SEQUENCE [LARGE SCALE GENOMIC DNA]</scope>
    <source>
        <strain evidence="2 3">BRUESC1165</strain>
    </source>
</reference>
<evidence type="ECO:0000256" key="1">
    <source>
        <dbReference type="SAM" id="Phobius"/>
    </source>
</evidence>
<accession>A0ABV6Y2I9</accession>
<keyword evidence="1" id="KW-1133">Transmembrane helix</keyword>
<keyword evidence="1" id="KW-0812">Transmembrane</keyword>